<evidence type="ECO:0000259" key="4">
    <source>
        <dbReference type="Pfam" id="PF02668"/>
    </source>
</evidence>
<dbReference type="SUPFAM" id="SSF51197">
    <property type="entry name" value="Clavaminate synthase-like"/>
    <property type="match status" value="1"/>
</dbReference>
<name>A0ABU8WMV1_9BURK</name>
<comment type="caution">
    <text evidence="5">The sequence shown here is derived from an EMBL/GenBank/DDBJ whole genome shotgun (WGS) entry which is preliminary data.</text>
</comment>
<evidence type="ECO:0000313" key="5">
    <source>
        <dbReference type="EMBL" id="MEJ8848852.1"/>
    </source>
</evidence>
<dbReference type="InterPro" id="IPR042098">
    <property type="entry name" value="TauD-like_sf"/>
</dbReference>
<organism evidence="5 6">
    <name type="scientific">Variovorax rhizosphaerae</name>
    <dbReference type="NCBI Taxonomy" id="1836200"/>
    <lineage>
        <taxon>Bacteria</taxon>
        <taxon>Pseudomonadati</taxon>
        <taxon>Pseudomonadota</taxon>
        <taxon>Betaproteobacteria</taxon>
        <taxon>Burkholderiales</taxon>
        <taxon>Comamonadaceae</taxon>
        <taxon>Variovorax</taxon>
    </lineage>
</organism>
<dbReference type="GO" id="GO:0051213">
    <property type="term" value="F:dioxygenase activity"/>
    <property type="evidence" value="ECO:0007669"/>
    <property type="project" value="UniProtKB-KW"/>
</dbReference>
<dbReference type="Pfam" id="PF02668">
    <property type="entry name" value="TauD"/>
    <property type="match status" value="1"/>
</dbReference>
<reference evidence="5 6" key="1">
    <citation type="submission" date="2024-03" db="EMBL/GenBank/DDBJ databases">
        <title>Novel species of the genus Variovorax.</title>
        <authorList>
            <person name="Liu Q."/>
            <person name="Xin Y.-H."/>
        </authorList>
    </citation>
    <scope>NUCLEOTIDE SEQUENCE [LARGE SCALE GENOMIC DNA]</scope>
    <source>
        <strain evidence="5 6">KACC 18900</strain>
    </source>
</reference>
<dbReference type="InterPro" id="IPR003819">
    <property type="entry name" value="TauD/TfdA-like"/>
</dbReference>
<keyword evidence="3" id="KW-0045">Antibiotic biosynthesis</keyword>
<keyword evidence="5" id="KW-0223">Dioxygenase</keyword>
<gene>
    <name evidence="5" type="ORF">WKW82_19490</name>
</gene>
<dbReference type="RefSeq" id="WP_340343969.1">
    <property type="nucleotide sequence ID" value="NZ_JBBKZT010000008.1"/>
</dbReference>
<dbReference type="PANTHER" id="PTHR10696:SF56">
    <property type="entry name" value="TAUD_TFDA-LIKE DOMAIN-CONTAINING PROTEIN"/>
    <property type="match status" value="1"/>
</dbReference>
<dbReference type="Gene3D" id="3.60.130.10">
    <property type="entry name" value="Clavaminate synthase-like"/>
    <property type="match status" value="1"/>
</dbReference>
<dbReference type="InterPro" id="IPR050411">
    <property type="entry name" value="AlphaKG_dependent_hydroxylases"/>
</dbReference>
<protein>
    <submittedName>
        <fullName evidence="5">TauD/TfdA family dioxygenase</fullName>
        <ecNumber evidence="5">1.14.11.-</ecNumber>
    </submittedName>
</protein>
<proteinExistence type="predicted"/>
<accession>A0ABU8WMV1</accession>
<evidence type="ECO:0000256" key="2">
    <source>
        <dbReference type="ARBA" id="ARBA00023002"/>
    </source>
</evidence>
<dbReference type="EMBL" id="JBBKZT010000008">
    <property type="protein sequence ID" value="MEJ8848852.1"/>
    <property type="molecule type" value="Genomic_DNA"/>
</dbReference>
<dbReference type="Proteomes" id="UP001385892">
    <property type="component" value="Unassembled WGS sequence"/>
</dbReference>
<sequence>MRPHGIPLALHVDFMHTPLQRGAFAPFANERKETAMTDDYTGAANWVAKDLEDPHEWIIQLSDAQIAAIDGALRAARAAGAGLPTLTQQNFPLEGFDALVKEVHERLENGRGIIVLRGLPAARYSKDELRLIYWGLGLYLGTAVSQSSKGDFLGDVKDFGADTFSSTGRGYMSKQHLGFHTDTADVVALIVMRTAKAGGLSKISSSVAIRNEIARTRPDLLELLYKPFYWSWKGQEAPGEKGYYQQPVYSEHEGKFSSRDIRTHIYQAHQDFADELPPLSEKQKEALELIGQLADEPRFHLSMMFEPGDIQLLNNHVTLHSRTEFEDWPEEDRKRHLLRMWLSMPNTRTLSPLMSAIYLDQRGGAVRGGFPSRDGKRSFETVKAQD</sequence>
<dbReference type="EC" id="1.14.11.-" evidence="5"/>
<keyword evidence="2 5" id="KW-0560">Oxidoreductase</keyword>
<evidence type="ECO:0000313" key="6">
    <source>
        <dbReference type="Proteomes" id="UP001385892"/>
    </source>
</evidence>
<keyword evidence="6" id="KW-1185">Reference proteome</keyword>
<evidence type="ECO:0000256" key="3">
    <source>
        <dbReference type="ARBA" id="ARBA00023194"/>
    </source>
</evidence>
<dbReference type="PANTHER" id="PTHR10696">
    <property type="entry name" value="GAMMA-BUTYROBETAINE HYDROXYLASE-RELATED"/>
    <property type="match status" value="1"/>
</dbReference>
<feature type="domain" description="TauD/TfdA-like" evidence="4">
    <location>
        <begin position="86"/>
        <end position="341"/>
    </location>
</feature>
<evidence type="ECO:0000256" key="1">
    <source>
        <dbReference type="ARBA" id="ARBA00001954"/>
    </source>
</evidence>
<comment type="cofactor">
    <cofactor evidence="1">
        <name>Fe(2+)</name>
        <dbReference type="ChEBI" id="CHEBI:29033"/>
    </cofactor>
</comment>